<dbReference type="Gene3D" id="3.30.40.10">
    <property type="entry name" value="Zinc/RING finger domain, C3HC4 (zinc finger)"/>
    <property type="match status" value="1"/>
</dbReference>
<dbReference type="InterPro" id="IPR019786">
    <property type="entry name" value="Zinc_finger_PHD-type_CS"/>
</dbReference>
<dbReference type="PROSITE" id="PS50016">
    <property type="entry name" value="ZF_PHD_2"/>
    <property type="match status" value="1"/>
</dbReference>
<dbReference type="GO" id="GO:0008270">
    <property type="term" value="F:zinc ion binding"/>
    <property type="evidence" value="ECO:0007669"/>
    <property type="project" value="UniProtKB-KW"/>
</dbReference>
<dbReference type="AlphaFoldDB" id="A0AAE1LCD7"/>
<evidence type="ECO:0000313" key="10">
    <source>
        <dbReference type="EMBL" id="KAK3912967.1"/>
    </source>
</evidence>
<dbReference type="GO" id="GO:0048188">
    <property type="term" value="C:Set1C/COMPASS complex"/>
    <property type="evidence" value="ECO:0007669"/>
    <property type="project" value="InterPro"/>
</dbReference>
<reference evidence="10" key="1">
    <citation type="submission" date="2021-07" db="EMBL/GenBank/DDBJ databases">
        <authorList>
            <person name="Catto M.A."/>
            <person name="Jacobson A."/>
            <person name="Kennedy G."/>
            <person name="Labadie P."/>
            <person name="Hunt B.G."/>
            <person name="Srinivasan R."/>
        </authorList>
    </citation>
    <scope>NUCLEOTIDE SEQUENCE</scope>
    <source>
        <strain evidence="10">PL_HMW_Pooled</strain>
        <tissue evidence="10">Head</tissue>
    </source>
</reference>
<keyword evidence="11" id="KW-1185">Reference proteome</keyword>
<protein>
    <submittedName>
        <fullName evidence="10">Multicopy suppressor of chk1 protein 1</fullName>
    </submittedName>
</protein>
<dbReference type="Proteomes" id="UP001219518">
    <property type="component" value="Unassembled WGS sequence"/>
</dbReference>
<evidence type="ECO:0000256" key="5">
    <source>
        <dbReference type="ARBA" id="ARBA00023242"/>
    </source>
</evidence>
<evidence type="ECO:0000313" key="11">
    <source>
        <dbReference type="Proteomes" id="UP001219518"/>
    </source>
</evidence>
<dbReference type="InterPro" id="IPR013083">
    <property type="entry name" value="Znf_RING/FYVE/PHD"/>
</dbReference>
<evidence type="ECO:0000256" key="6">
    <source>
        <dbReference type="PROSITE-ProRule" id="PRU00146"/>
    </source>
</evidence>
<dbReference type="InterPro" id="IPR037869">
    <property type="entry name" value="Spp1/CFP1"/>
</dbReference>
<keyword evidence="3 6" id="KW-0863">Zinc-finger</keyword>
<keyword evidence="2" id="KW-0479">Metal-binding</keyword>
<keyword evidence="4" id="KW-0862">Zinc</keyword>
<dbReference type="PANTHER" id="PTHR46174:SF1">
    <property type="entry name" value="CXXC-TYPE ZINC FINGER PROTEIN 1"/>
    <property type="match status" value="1"/>
</dbReference>
<organism evidence="10 11">
    <name type="scientific">Frankliniella fusca</name>
    <dbReference type="NCBI Taxonomy" id="407009"/>
    <lineage>
        <taxon>Eukaryota</taxon>
        <taxon>Metazoa</taxon>
        <taxon>Ecdysozoa</taxon>
        <taxon>Arthropoda</taxon>
        <taxon>Hexapoda</taxon>
        <taxon>Insecta</taxon>
        <taxon>Pterygota</taxon>
        <taxon>Neoptera</taxon>
        <taxon>Paraneoptera</taxon>
        <taxon>Thysanoptera</taxon>
        <taxon>Terebrantia</taxon>
        <taxon>Thripoidea</taxon>
        <taxon>Thripidae</taxon>
        <taxon>Frankliniella</taxon>
    </lineage>
</organism>
<sequence>MAAAFCSCRKGESGCMIECDRCGEWFHLKCAGLSKDEADRLHQWHCFVCTRVQRSITSLREEVSKMINDAIGQNRQLNNATEKNILKKTNDANDELREESKNLLEEIMILRTSFEELQKENGHLVVENKNLLEENKELKTNFEELQKKNKHLVVENEKLTRNVEESMTRKRELTTATENLLDKNKTTQTKFEELMRKYENLMNENERVKKEIEELRKKIMIPGTEGKQQPLSSTSIPVKNKLSLSLKGNHQPFRSTSTQAKSKLSLSQKVSITVRLE</sequence>
<dbReference type="EMBL" id="JAHWGI010000307">
    <property type="protein sequence ID" value="KAK3912967.1"/>
    <property type="molecule type" value="Genomic_DNA"/>
</dbReference>
<proteinExistence type="predicted"/>
<comment type="subcellular location">
    <subcellularLocation>
        <location evidence="1">Nucleus</location>
    </subcellularLocation>
</comment>
<dbReference type="InterPro" id="IPR011011">
    <property type="entry name" value="Znf_FYVE_PHD"/>
</dbReference>
<name>A0AAE1LCD7_9NEOP</name>
<accession>A0AAE1LCD7</accession>
<dbReference type="InterPro" id="IPR001965">
    <property type="entry name" value="Znf_PHD"/>
</dbReference>
<dbReference type="PANTHER" id="PTHR46174">
    <property type="entry name" value="CXXC-TYPE ZINC FINGER PROTEIN 1"/>
    <property type="match status" value="1"/>
</dbReference>
<evidence type="ECO:0000259" key="9">
    <source>
        <dbReference type="PROSITE" id="PS50016"/>
    </source>
</evidence>
<keyword evidence="5" id="KW-0539">Nucleus</keyword>
<feature type="domain" description="PHD-type" evidence="9">
    <location>
        <begin position="3"/>
        <end position="52"/>
    </location>
</feature>
<dbReference type="SMART" id="SM00249">
    <property type="entry name" value="PHD"/>
    <property type="match status" value="1"/>
</dbReference>
<comment type="caution">
    <text evidence="10">The sequence shown here is derived from an EMBL/GenBank/DDBJ whole genome shotgun (WGS) entry which is preliminary data.</text>
</comment>
<feature type="region of interest" description="Disordered" evidence="8">
    <location>
        <begin position="245"/>
        <end position="264"/>
    </location>
</feature>
<evidence type="ECO:0000256" key="2">
    <source>
        <dbReference type="ARBA" id="ARBA00022723"/>
    </source>
</evidence>
<evidence type="ECO:0000256" key="3">
    <source>
        <dbReference type="ARBA" id="ARBA00022771"/>
    </source>
</evidence>
<evidence type="ECO:0000256" key="8">
    <source>
        <dbReference type="SAM" id="MobiDB-lite"/>
    </source>
</evidence>
<dbReference type="InterPro" id="IPR019787">
    <property type="entry name" value="Znf_PHD-finger"/>
</dbReference>
<evidence type="ECO:0000256" key="7">
    <source>
        <dbReference type="SAM" id="Coils"/>
    </source>
</evidence>
<keyword evidence="7" id="KW-0175">Coiled coil</keyword>
<gene>
    <name evidence="10" type="ORF">KUF71_022421</name>
</gene>
<dbReference type="SUPFAM" id="SSF57903">
    <property type="entry name" value="FYVE/PHD zinc finger"/>
    <property type="match status" value="1"/>
</dbReference>
<evidence type="ECO:0000256" key="4">
    <source>
        <dbReference type="ARBA" id="ARBA00022833"/>
    </source>
</evidence>
<dbReference type="GO" id="GO:0045893">
    <property type="term" value="P:positive regulation of DNA-templated transcription"/>
    <property type="evidence" value="ECO:0007669"/>
    <property type="project" value="TreeGrafter"/>
</dbReference>
<evidence type="ECO:0000256" key="1">
    <source>
        <dbReference type="ARBA" id="ARBA00004123"/>
    </source>
</evidence>
<feature type="coiled-coil region" evidence="7">
    <location>
        <begin position="79"/>
        <end position="218"/>
    </location>
</feature>
<reference evidence="10" key="2">
    <citation type="journal article" date="2023" name="BMC Genomics">
        <title>Pest status, molecular evolution, and epigenetic factors derived from the genome assembly of Frankliniella fusca, a thysanopteran phytovirus vector.</title>
        <authorList>
            <person name="Catto M.A."/>
            <person name="Labadie P.E."/>
            <person name="Jacobson A.L."/>
            <person name="Kennedy G.G."/>
            <person name="Srinivasan R."/>
            <person name="Hunt B.G."/>
        </authorList>
    </citation>
    <scope>NUCLEOTIDE SEQUENCE</scope>
    <source>
        <strain evidence="10">PL_HMW_Pooled</strain>
    </source>
</reference>
<dbReference type="Pfam" id="PF00628">
    <property type="entry name" value="PHD"/>
    <property type="match status" value="1"/>
</dbReference>
<dbReference type="PROSITE" id="PS01359">
    <property type="entry name" value="ZF_PHD_1"/>
    <property type="match status" value="1"/>
</dbReference>